<evidence type="ECO:0008006" key="3">
    <source>
        <dbReference type="Google" id="ProtNLM"/>
    </source>
</evidence>
<accession>A0A2N5MAK9</accession>
<reference evidence="1 2" key="1">
    <citation type="submission" date="2017-11" db="EMBL/GenBank/DDBJ databases">
        <title>Comparitive Functional Genomics of Dry Heat Resistant strains isolated from the Viking Spacecraft.</title>
        <authorList>
            <person name="Seuylemezian A."/>
            <person name="Cooper K."/>
            <person name="Vaishampayan P."/>
        </authorList>
    </citation>
    <scope>NUCLEOTIDE SEQUENCE [LARGE SCALE GENOMIC DNA]</scope>
    <source>
        <strain evidence="1 2">V1-29</strain>
    </source>
</reference>
<gene>
    <name evidence="1" type="ORF">CUU66_02625</name>
</gene>
<evidence type="ECO:0000313" key="2">
    <source>
        <dbReference type="Proteomes" id="UP000234748"/>
    </source>
</evidence>
<comment type="caution">
    <text evidence="1">The sequence shown here is derived from an EMBL/GenBank/DDBJ whole genome shotgun (WGS) entry which is preliminary data.</text>
</comment>
<keyword evidence="2" id="KW-1185">Reference proteome</keyword>
<dbReference type="Pfam" id="PF10925">
    <property type="entry name" value="DUF2680"/>
    <property type="match status" value="1"/>
</dbReference>
<dbReference type="OrthoDB" id="2883543at2"/>
<evidence type="ECO:0000313" key="1">
    <source>
        <dbReference type="EMBL" id="PLT31380.1"/>
    </source>
</evidence>
<protein>
    <recommendedName>
        <fullName evidence="3">DUF2680 domain-containing protein</fullName>
    </recommendedName>
</protein>
<dbReference type="Proteomes" id="UP000234748">
    <property type="component" value="Unassembled WGS sequence"/>
</dbReference>
<dbReference type="InterPro" id="IPR024485">
    <property type="entry name" value="DUF2680"/>
</dbReference>
<dbReference type="EMBL" id="PGUY01000008">
    <property type="protein sequence ID" value="PLT31380.1"/>
    <property type="molecule type" value="Genomic_DNA"/>
</dbReference>
<dbReference type="AlphaFoldDB" id="A0A2N5MAK9"/>
<sequence length="134" mass="15989">MIRRIMWNFFLILLPKEEYFMKKVKHILIMAVLVLLGTGGLTTVNAETEIVNTDEVKLTQQQKEELSVIHKNILTEKKRLISKYIEFGVLTEEKGQRIINRMDEHYSMLEKEGFMPRHMSEKNNWKHHHPDQQN</sequence>
<proteinExistence type="predicted"/>
<name>A0A2N5MAK9_9BACI</name>
<organism evidence="1 2">
    <name type="scientific">Peribacillus deserti</name>
    <dbReference type="NCBI Taxonomy" id="673318"/>
    <lineage>
        <taxon>Bacteria</taxon>
        <taxon>Bacillati</taxon>
        <taxon>Bacillota</taxon>
        <taxon>Bacilli</taxon>
        <taxon>Bacillales</taxon>
        <taxon>Bacillaceae</taxon>
        <taxon>Peribacillus</taxon>
    </lineage>
</organism>